<comment type="caution">
    <text evidence="1">The sequence shown here is derived from an EMBL/GenBank/DDBJ whole genome shotgun (WGS) entry which is preliminary data.</text>
</comment>
<dbReference type="EMBL" id="QSJI01000001">
    <property type="protein sequence ID" value="RHD57654.1"/>
    <property type="molecule type" value="Genomic_DNA"/>
</dbReference>
<reference evidence="1 2" key="1">
    <citation type="submission" date="2018-08" db="EMBL/GenBank/DDBJ databases">
        <title>A genome reference for cultivated species of the human gut microbiota.</title>
        <authorList>
            <person name="Zou Y."/>
            <person name="Xue W."/>
            <person name="Luo G."/>
        </authorList>
    </citation>
    <scope>NUCLEOTIDE SEQUENCE [LARGE SCALE GENOMIC DNA]</scope>
    <source>
        <strain evidence="1 2">AM30-5LB</strain>
    </source>
</reference>
<evidence type="ECO:0008006" key="3">
    <source>
        <dbReference type="Google" id="ProtNLM"/>
    </source>
</evidence>
<proteinExistence type="predicted"/>
<dbReference type="RefSeq" id="WP_118271410.1">
    <property type="nucleotide sequence ID" value="NZ_QSJI01000001.1"/>
</dbReference>
<gene>
    <name evidence="1" type="ORF">DW787_02125</name>
</gene>
<organism evidence="1 2">
    <name type="scientific">Collinsella intestinalis</name>
    <dbReference type="NCBI Taxonomy" id="147207"/>
    <lineage>
        <taxon>Bacteria</taxon>
        <taxon>Bacillati</taxon>
        <taxon>Actinomycetota</taxon>
        <taxon>Coriobacteriia</taxon>
        <taxon>Coriobacteriales</taxon>
        <taxon>Coriobacteriaceae</taxon>
        <taxon>Collinsella</taxon>
    </lineage>
</organism>
<accession>A0A414G0A3</accession>
<dbReference type="Proteomes" id="UP000286050">
    <property type="component" value="Unassembled WGS sequence"/>
</dbReference>
<sequence>MNLLSEGIAQGVVLSTGRKEKHSIDGVTRDFDIYRIKTDALFYNDQNDRIATWVSEYDSENGSDLLGLEREAYNTVIEDFIVRSNPAALCKTQRDIALRGQLRPGIVLNDGRVIDGNRRLTCIRRIARDACEAGWFEAAILDDAVASDEKRIKLLELAIQIGEEERVAYDPVDRLVGVYRDVVKNHLITPAEYGKATGMKEGEVSKLVERAMYMEEFLEFCGAPEQYHLARALKVDGPLGEFAAVLKKWDNRRDKELIKQLMFSNIVIQPDKDITRYIRDFKDVAGTDIAQEFKASEQEAMSELFEKMGSEPLTREKVSDLRADTELVDKFSRAGNRAREVVRRGKLMDTPAKKSAECLHDLEKILPEMLDVLGSAELHKVRSNLCLIIDKTNELIGEIDARA</sequence>
<protein>
    <recommendedName>
        <fullName evidence="3">ParB/Sulfiredoxin domain-containing protein</fullName>
    </recommendedName>
</protein>
<dbReference type="AlphaFoldDB" id="A0A414G0A3"/>
<evidence type="ECO:0000313" key="2">
    <source>
        <dbReference type="Proteomes" id="UP000286050"/>
    </source>
</evidence>
<name>A0A414G0A3_9ACTN</name>
<evidence type="ECO:0000313" key="1">
    <source>
        <dbReference type="EMBL" id="RHD57654.1"/>
    </source>
</evidence>